<protein>
    <submittedName>
        <fullName evidence="2">(northern house mosquito) hypothetical protein</fullName>
    </submittedName>
</protein>
<feature type="region of interest" description="Disordered" evidence="1">
    <location>
        <begin position="47"/>
        <end position="138"/>
    </location>
</feature>
<proteinExistence type="predicted"/>
<reference evidence="2" key="1">
    <citation type="submission" date="2021-05" db="EMBL/GenBank/DDBJ databases">
        <authorList>
            <person name="Alioto T."/>
            <person name="Alioto T."/>
            <person name="Gomez Garrido J."/>
        </authorList>
    </citation>
    <scope>NUCLEOTIDE SEQUENCE</scope>
</reference>
<evidence type="ECO:0000313" key="2">
    <source>
        <dbReference type="EMBL" id="CAG6449132.1"/>
    </source>
</evidence>
<dbReference type="AlphaFoldDB" id="A0A8D8A2M3"/>
<evidence type="ECO:0000256" key="1">
    <source>
        <dbReference type="SAM" id="MobiDB-lite"/>
    </source>
</evidence>
<feature type="compositionally biased region" description="Pro residues" evidence="1">
    <location>
        <begin position="121"/>
        <end position="131"/>
    </location>
</feature>
<sequence length="138" mass="14646">MAREFAGEEKVGDCEELWADADVGGELGAAGGRAGVGVVDHRDTAAERAVEGQHPVHNQPREATTRNRQNAKPRSAKATPLAGLRGSFISGVTPAGRMLRRRRWRSHFHHQPAPATRSPSKPKPSSSPPPASSESAAS</sequence>
<organism evidence="2">
    <name type="scientific">Culex pipiens</name>
    <name type="common">House mosquito</name>
    <dbReference type="NCBI Taxonomy" id="7175"/>
    <lineage>
        <taxon>Eukaryota</taxon>
        <taxon>Metazoa</taxon>
        <taxon>Ecdysozoa</taxon>
        <taxon>Arthropoda</taxon>
        <taxon>Hexapoda</taxon>
        <taxon>Insecta</taxon>
        <taxon>Pterygota</taxon>
        <taxon>Neoptera</taxon>
        <taxon>Endopterygota</taxon>
        <taxon>Diptera</taxon>
        <taxon>Nematocera</taxon>
        <taxon>Culicoidea</taxon>
        <taxon>Culicidae</taxon>
        <taxon>Culicinae</taxon>
        <taxon>Culicini</taxon>
        <taxon>Culex</taxon>
        <taxon>Culex</taxon>
    </lineage>
</organism>
<accession>A0A8D8A2M3</accession>
<name>A0A8D8A2M3_CULPI</name>
<feature type="compositionally biased region" description="Basic residues" evidence="1">
    <location>
        <begin position="98"/>
        <end position="110"/>
    </location>
</feature>
<dbReference type="EMBL" id="HBUE01012393">
    <property type="protein sequence ID" value="CAG6449132.1"/>
    <property type="molecule type" value="Transcribed_RNA"/>
</dbReference>